<dbReference type="AlphaFoldDB" id="A0A3N5BJ34"/>
<evidence type="ECO:0000313" key="3">
    <source>
        <dbReference type="EMBL" id="RPF49708.1"/>
    </source>
</evidence>
<keyword evidence="4" id="KW-1185">Reference proteome</keyword>
<dbReference type="Gene3D" id="2.160.10.10">
    <property type="entry name" value="Hexapeptide repeat proteins"/>
    <property type="match status" value="1"/>
</dbReference>
<keyword evidence="2" id="KW-0732">Signal</keyword>
<accession>A0A3N5BJ34</accession>
<dbReference type="SUPFAM" id="SSF51161">
    <property type="entry name" value="Trimeric LpxA-like enzymes"/>
    <property type="match status" value="1"/>
</dbReference>
<sequence length="251" mass="26403">MRLPKMLTVVAVGATLCFTAGCASTQTTATKEPAKPANIRPNVVTTFNPTTETPVIAKDAYIDPLASVIGNVEIGSKVYVAPFASVRGDEGQPIYVGEGSNVQDGVVLHALETEDNGKPVEKNLVEYGGKKYAVYIGKHVSLAHQAQVHGPALVDDGTFVGMQALVFKAQVGKNCVIEPGAKLLNGVKVPDGRYVPAGTVVTTQAQADKLPVITDAYPLKNLNKGVLHVNEQLAEGYLKAQEGATGETKSH</sequence>
<dbReference type="PANTHER" id="PTHR43360">
    <property type="entry name" value="CARBON DIOXIDE CONCENTRATING MECHANISM PROTEIN CCMM"/>
    <property type="match status" value="1"/>
</dbReference>
<dbReference type="Proteomes" id="UP000282654">
    <property type="component" value="Unassembled WGS sequence"/>
</dbReference>
<evidence type="ECO:0000256" key="2">
    <source>
        <dbReference type="SAM" id="SignalP"/>
    </source>
</evidence>
<evidence type="ECO:0000313" key="4">
    <source>
        <dbReference type="Proteomes" id="UP000282654"/>
    </source>
</evidence>
<dbReference type="PROSITE" id="PS51257">
    <property type="entry name" value="PROKAR_LIPOPROTEIN"/>
    <property type="match status" value="1"/>
</dbReference>
<organism evidence="3 4">
    <name type="scientific">Thermodesulfitimonas autotrophica</name>
    <dbReference type="NCBI Taxonomy" id="1894989"/>
    <lineage>
        <taxon>Bacteria</taxon>
        <taxon>Bacillati</taxon>
        <taxon>Bacillota</taxon>
        <taxon>Clostridia</taxon>
        <taxon>Thermoanaerobacterales</taxon>
        <taxon>Thermoanaerobacteraceae</taxon>
        <taxon>Thermodesulfitimonas</taxon>
    </lineage>
</organism>
<feature type="chain" id="PRO_5038354622" evidence="2">
    <location>
        <begin position="26"/>
        <end position="251"/>
    </location>
</feature>
<feature type="signal peptide" evidence="2">
    <location>
        <begin position="1"/>
        <end position="25"/>
    </location>
</feature>
<dbReference type="CDD" id="cd00710">
    <property type="entry name" value="LbH_gamma_CA"/>
    <property type="match status" value="1"/>
</dbReference>
<comment type="similarity">
    <text evidence="1">Belongs to the gamma-class carbonic anhydrase family.</text>
</comment>
<comment type="caution">
    <text evidence="3">The sequence shown here is derived from an EMBL/GenBank/DDBJ whole genome shotgun (WGS) entry which is preliminary data.</text>
</comment>
<dbReference type="PANTHER" id="PTHR43360:SF1">
    <property type="entry name" value="CARBOXYSOME ASSEMBLY PROTEIN CCMM"/>
    <property type="match status" value="1"/>
</dbReference>
<dbReference type="EMBL" id="RKRE01000001">
    <property type="protein sequence ID" value="RPF49708.1"/>
    <property type="molecule type" value="Genomic_DNA"/>
</dbReference>
<gene>
    <name evidence="3" type="ORF">EDD75_0528</name>
</gene>
<proteinExistence type="inferred from homology"/>
<protein>
    <submittedName>
        <fullName evidence="3">Carbonic anhydrase/acetyltransferase-like protein (Isoleucine patch superfamily)</fullName>
    </submittedName>
</protein>
<keyword evidence="3" id="KW-0808">Transferase</keyword>
<dbReference type="GO" id="GO:0016740">
    <property type="term" value="F:transferase activity"/>
    <property type="evidence" value="ECO:0007669"/>
    <property type="project" value="UniProtKB-KW"/>
</dbReference>
<dbReference type="InterPro" id="IPR011004">
    <property type="entry name" value="Trimer_LpxA-like_sf"/>
</dbReference>
<name>A0A3N5BJ34_9THEO</name>
<dbReference type="InterPro" id="IPR052265">
    <property type="entry name" value="Gamma-CA"/>
</dbReference>
<dbReference type="InterPro" id="IPR047223">
    <property type="entry name" value="CA_gamma_LbH"/>
</dbReference>
<reference evidence="3 4" key="1">
    <citation type="submission" date="2018-11" db="EMBL/GenBank/DDBJ databases">
        <title>Genomic Encyclopedia of Type Strains, Phase IV (KMG-IV): sequencing the most valuable type-strain genomes for metagenomic binning, comparative biology and taxonomic classification.</title>
        <authorList>
            <person name="Goeker M."/>
        </authorList>
    </citation>
    <scope>NUCLEOTIDE SEQUENCE [LARGE SCALE GENOMIC DNA]</scope>
    <source>
        <strain evidence="3 4">DSM 102936</strain>
    </source>
</reference>
<evidence type="ECO:0000256" key="1">
    <source>
        <dbReference type="ARBA" id="ARBA00023595"/>
    </source>
</evidence>
<dbReference type="RefSeq" id="WP_211328052.1">
    <property type="nucleotide sequence ID" value="NZ_RKRE01000001.1"/>
</dbReference>